<dbReference type="EMBL" id="KV426003">
    <property type="protein sequence ID" value="KZV92710.1"/>
    <property type="molecule type" value="Genomic_DNA"/>
</dbReference>
<evidence type="ECO:0000313" key="1">
    <source>
        <dbReference type="EMBL" id="KZV92710.1"/>
    </source>
</evidence>
<organism evidence="1 2">
    <name type="scientific">Exidia glandulosa HHB12029</name>
    <dbReference type="NCBI Taxonomy" id="1314781"/>
    <lineage>
        <taxon>Eukaryota</taxon>
        <taxon>Fungi</taxon>
        <taxon>Dikarya</taxon>
        <taxon>Basidiomycota</taxon>
        <taxon>Agaricomycotina</taxon>
        <taxon>Agaricomycetes</taxon>
        <taxon>Auriculariales</taxon>
        <taxon>Exidiaceae</taxon>
        <taxon>Exidia</taxon>
    </lineage>
</organism>
<gene>
    <name evidence="1" type="ORF">EXIGLDRAFT_718069</name>
</gene>
<protein>
    <submittedName>
        <fullName evidence="1">Uncharacterized protein</fullName>
    </submittedName>
</protein>
<sequence length="88" mass="9119">MLVAAQMSVAADGARAAALVTACPLSQAAHLEPCSAAVELQIAGLQMSHVVSARGTGLVTNLCQKQGRNGLKLATLRRIFVDCLDTSR</sequence>
<evidence type="ECO:0000313" key="2">
    <source>
        <dbReference type="Proteomes" id="UP000077266"/>
    </source>
</evidence>
<dbReference type="AlphaFoldDB" id="A0A165I071"/>
<proteinExistence type="predicted"/>
<name>A0A165I071_EXIGL</name>
<keyword evidence="2" id="KW-1185">Reference proteome</keyword>
<accession>A0A165I071</accession>
<reference evidence="1 2" key="1">
    <citation type="journal article" date="2016" name="Mol. Biol. Evol.">
        <title>Comparative Genomics of Early-Diverging Mushroom-Forming Fungi Provides Insights into the Origins of Lignocellulose Decay Capabilities.</title>
        <authorList>
            <person name="Nagy L.G."/>
            <person name="Riley R."/>
            <person name="Tritt A."/>
            <person name="Adam C."/>
            <person name="Daum C."/>
            <person name="Floudas D."/>
            <person name="Sun H."/>
            <person name="Yadav J.S."/>
            <person name="Pangilinan J."/>
            <person name="Larsson K.H."/>
            <person name="Matsuura K."/>
            <person name="Barry K."/>
            <person name="Labutti K."/>
            <person name="Kuo R."/>
            <person name="Ohm R.A."/>
            <person name="Bhattacharya S.S."/>
            <person name="Shirouzu T."/>
            <person name="Yoshinaga Y."/>
            <person name="Martin F.M."/>
            <person name="Grigoriev I.V."/>
            <person name="Hibbett D.S."/>
        </authorList>
    </citation>
    <scope>NUCLEOTIDE SEQUENCE [LARGE SCALE GENOMIC DNA]</scope>
    <source>
        <strain evidence="1 2">HHB12029</strain>
    </source>
</reference>
<dbReference type="InParanoid" id="A0A165I071"/>
<dbReference type="Proteomes" id="UP000077266">
    <property type="component" value="Unassembled WGS sequence"/>
</dbReference>